<gene>
    <name evidence="1" type="ORF">HINF_LOCUS45814</name>
    <name evidence="2" type="ORF">HINF_LOCUS48168</name>
</gene>
<keyword evidence="3" id="KW-1185">Reference proteome</keyword>
<evidence type="ECO:0000313" key="1">
    <source>
        <dbReference type="EMBL" id="CAI9958169.1"/>
    </source>
</evidence>
<evidence type="ECO:0000313" key="3">
    <source>
        <dbReference type="Proteomes" id="UP001642409"/>
    </source>
</evidence>
<dbReference type="EMBL" id="CAXDID020000220">
    <property type="protein sequence ID" value="CAL6058278.1"/>
    <property type="molecule type" value="Genomic_DNA"/>
</dbReference>
<organism evidence="1">
    <name type="scientific">Hexamita inflata</name>
    <dbReference type="NCBI Taxonomy" id="28002"/>
    <lineage>
        <taxon>Eukaryota</taxon>
        <taxon>Metamonada</taxon>
        <taxon>Diplomonadida</taxon>
        <taxon>Hexamitidae</taxon>
        <taxon>Hexamitinae</taxon>
        <taxon>Hexamita</taxon>
    </lineage>
</organism>
<comment type="caution">
    <text evidence="1">The sequence shown here is derived from an EMBL/GenBank/DDBJ whole genome shotgun (WGS) entry which is preliminary data.</text>
</comment>
<accession>A0AA86QF73</accession>
<name>A0AA86QF73_9EUKA</name>
<reference evidence="1" key="1">
    <citation type="submission" date="2023-06" db="EMBL/GenBank/DDBJ databases">
        <authorList>
            <person name="Kurt Z."/>
        </authorList>
    </citation>
    <scope>NUCLEOTIDE SEQUENCE</scope>
</reference>
<reference evidence="2 3" key="2">
    <citation type="submission" date="2024-07" db="EMBL/GenBank/DDBJ databases">
        <authorList>
            <person name="Akdeniz Z."/>
        </authorList>
    </citation>
    <scope>NUCLEOTIDE SEQUENCE [LARGE SCALE GENOMIC DNA]</scope>
</reference>
<dbReference type="AlphaFoldDB" id="A0AA86QF73"/>
<evidence type="ECO:0000313" key="2">
    <source>
        <dbReference type="EMBL" id="CAL6058278.1"/>
    </source>
</evidence>
<proteinExistence type="predicted"/>
<protein>
    <submittedName>
        <fullName evidence="2">Hypothetical_protein</fullName>
    </submittedName>
</protein>
<dbReference type="EMBL" id="CATOUU010000902">
    <property type="protein sequence ID" value="CAI9958169.1"/>
    <property type="molecule type" value="Genomic_DNA"/>
</dbReference>
<sequence length="113" mass="12665">MKAIGFLPADTHDTVAAFHTYLSKYQQGPKPSLFQTKYLPILSAGVLPPQLYGNITFKPNYTVYDKYDQFYDKIVSPVLIRNYKLTPAIYDNGLSGDYCIVLVGAQLLIEAPL</sequence>
<dbReference type="Proteomes" id="UP001642409">
    <property type="component" value="Unassembled WGS sequence"/>
</dbReference>